<gene>
    <name evidence="2" type="ORF">MVES_001038</name>
</gene>
<feature type="compositionally biased region" description="Low complexity" evidence="1">
    <location>
        <begin position="35"/>
        <end position="49"/>
    </location>
</feature>
<evidence type="ECO:0000256" key="1">
    <source>
        <dbReference type="SAM" id="MobiDB-lite"/>
    </source>
</evidence>
<proteinExistence type="predicted"/>
<protein>
    <submittedName>
        <fullName evidence="2">Uncharacterized protein</fullName>
    </submittedName>
</protein>
<evidence type="ECO:0000313" key="3">
    <source>
        <dbReference type="Proteomes" id="UP000232875"/>
    </source>
</evidence>
<feature type="compositionally biased region" description="Basic residues" evidence="1">
    <location>
        <begin position="282"/>
        <end position="294"/>
    </location>
</feature>
<dbReference type="OrthoDB" id="340550at2759"/>
<evidence type="ECO:0000313" key="2">
    <source>
        <dbReference type="EMBL" id="PKI85138.1"/>
    </source>
</evidence>
<feature type="region of interest" description="Disordered" evidence="1">
    <location>
        <begin position="197"/>
        <end position="217"/>
    </location>
</feature>
<keyword evidence="3" id="KW-1185">Reference proteome</keyword>
<dbReference type="AlphaFoldDB" id="A0A2N1JF01"/>
<dbReference type="EMBL" id="KZ454988">
    <property type="protein sequence ID" value="PKI85138.1"/>
    <property type="molecule type" value="Genomic_DNA"/>
</dbReference>
<feature type="region of interest" description="Disordered" evidence="1">
    <location>
        <begin position="253"/>
        <end position="305"/>
    </location>
</feature>
<dbReference type="Proteomes" id="UP000232875">
    <property type="component" value="Unassembled WGS sequence"/>
</dbReference>
<reference evidence="2 3" key="1">
    <citation type="submission" date="2017-10" db="EMBL/GenBank/DDBJ databases">
        <title>A novel species of cold-tolerant Malassezia isolated from bats.</title>
        <authorList>
            <person name="Lorch J.M."/>
            <person name="Palmer J.M."/>
            <person name="Vanderwolf K.J."/>
            <person name="Schmidt K.Z."/>
            <person name="Verant M.L."/>
            <person name="Weller T.J."/>
            <person name="Blehert D.S."/>
        </authorList>
    </citation>
    <scope>NUCLEOTIDE SEQUENCE [LARGE SCALE GENOMIC DNA]</scope>
    <source>
        <strain evidence="2 3">NWHC:44797-103</strain>
    </source>
</reference>
<accession>A0A2N1JF01</accession>
<feature type="region of interest" description="Disordered" evidence="1">
    <location>
        <begin position="1"/>
        <end position="49"/>
    </location>
</feature>
<organism evidence="2 3">
    <name type="scientific">Malassezia vespertilionis</name>
    <dbReference type="NCBI Taxonomy" id="2020962"/>
    <lineage>
        <taxon>Eukaryota</taxon>
        <taxon>Fungi</taxon>
        <taxon>Dikarya</taxon>
        <taxon>Basidiomycota</taxon>
        <taxon>Ustilaginomycotina</taxon>
        <taxon>Malasseziomycetes</taxon>
        <taxon>Malasseziales</taxon>
        <taxon>Malasseziaceae</taxon>
        <taxon>Malassezia</taxon>
    </lineage>
</organism>
<name>A0A2N1JF01_9BASI</name>
<sequence>MFAQPAEVDTMQEEEADAAAPAATLGHTPRSPTISENSSRSRTSFSCSPRDFRLPLAATNHDTEMHDSPRSMLRIMGSRRSLPRDKNKLRVADMIQGERYPSEFEVASEAKLRRRLGDGADPPHRLQRWRREAPYRAHPFTDAYQPSVPGRDNARITNLFGYARAPVSDVHCALHDQACATDEDLEDVFVTTPLGTCDEGSTGYSSDASSAALDEDDAPLDDSAARFSTRPCTSHPVPVPGVLDMRIDAGAPPALEQIGCPSPRPNMKRKAEHERSPGFGASHRKHSHLLRGPRKATLSASPRSTSPRHALLWGATNAAVSPSSSPLAIGGIARRSLTPCALAFTPMESSPSYPVISRPSSPGANAWISKTHSRSPSVGSGPGYGSGAIGLRIGASAVWDGVKLSSRLSEQAQGKEMDEGVRALELG</sequence>